<protein>
    <submittedName>
        <fullName evidence="3">Fructoselysine-6-P-deglycase FrlB-like protein</fullName>
    </submittedName>
</protein>
<dbReference type="InterPro" id="IPR001347">
    <property type="entry name" value="SIS_dom"/>
</dbReference>
<evidence type="ECO:0000259" key="2">
    <source>
        <dbReference type="PROSITE" id="PS51464"/>
    </source>
</evidence>
<name>A0A3D9ZS63_9ACTN</name>
<reference evidence="3 4" key="1">
    <citation type="submission" date="2018-08" db="EMBL/GenBank/DDBJ databases">
        <title>Sequencing the genomes of 1000 actinobacteria strains.</title>
        <authorList>
            <person name="Klenk H.-P."/>
        </authorList>
    </citation>
    <scope>NUCLEOTIDE SEQUENCE [LARGE SCALE GENOMIC DNA]</scope>
    <source>
        <strain evidence="3 4">DSM 44099</strain>
    </source>
</reference>
<gene>
    <name evidence="3" type="ORF">DFJ67_5770</name>
</gene>
<dbReference type="CDD" id="cd05008">
    <property type="entry name" value="SIS_GlmS_GlmD_1"/>
    <property type="match status" value="1"/>
</dbReference>
<dbReference type="OrthoDB" id="367283at2"/>
<dbReference type="Proteomes" id="UP000256913">
    <property type="component" value="Unassembled WGS sequence"/>
</dbReference>
<evidence type="ECO:0000256" key="1">
    <source>
        <dbReference type="ARBA" id="ARBA00022737"/>
    </source>
</evidence>
<comment type="caution">
    <text evidence="3">The sequence shown here is derived from an EMBL/GenBank/DDBJ whole genome shotgun (WGS) entry which is preliminary data.</text>
</comment>
<dbReference type="Gene3D" id="3.40.50.10490">
    <property type="entry name" value="Glucose-6-phosphate isomerase like protein, domain 1"/>
    <property type="match status" value="3"/>
</dbReference>
<dbReference type="InterPro" id="IPR035490">
    <property type="entry name" value="GlmS/FrlB_SIS"/>
</dbReference>
<dbReference type="Pfam" id="PF01380">
    <property type="entry name" value="SIS"/>
    <property type="match status" value="1"/>
</dbReference>
<dbReference type="InterPro" id="IPR046348">
    <property type="entry name" value="SIS_dom_sf"/>
</dbReference>
<dbReference type="CDD" id="cd05009">
    <property type="entry name" value="SIS_GlmS_GlmD_2"/>
    <property type="match status" value="1"/>
</dbReference>
<organism evidence="3 4">
    <name type="scientific">Asanoa ferruginea</name>
    <dbReference type="NCBI Taxonomy" id="53367"/>
    <lineage>
        <taxon>Bacteria</taxon>
        <taxon>Bacillati</taxon>
        <taxon>Actinomycetota</taxon>
        <taxon>Actinomycetes</taxon>
        <taxon>Micromonosporales</taxon>
        <taxon>Micromonosporaceae</taxon>
        <taxon>Asanoa</taxon>
    </lineage>
</organism>
<keyword evidence="1" id="KW-0677">Repeat</keyword>
<dbReference type="GO" id="GO:1901135">
    <property type="term" value="P:carbohydrate derivative metabolic process"/>
    <property type="evidence" value="ECO:0007669"/>
    <property type="project" value="InterPro"/>
</dbReference>
<dbReference type="PANTHER" id="PTHR10937">
    <property type="entry name" value="GLUCOSAMINE--FRUCTOSE-6-PHOSPHATE AMINOTRANSFERASE, ISOMERIZING"/>
    <property type="match status" value="1"/>
</dbReference>
<dbReference type="EMBL" id="QUMQ01000001">
    <property type="protein sequence ID" value="REF99729.1"/>
    <property type="molecule type" value="Genomic_DNA"/>
</dbReference>
<dbReference type="GO" id="GO:0097367">
    <property type="term" value="F:carbohydrate derivative binding"/>
    <property type="evidence" value="ECO:0007669"/>
    <property type="project" value="InterPro"/>
</dbReference>
<dbReference type="SUPFAM" id="SSF53697">
    <property type="entry name" value="SIS domain"/>
    <property type="match status" value="1"/>
</dbReference>
<dbReference type="PROSITE" id="PS51464">
    <property type="entry name" value="SIS"/>
    <property type="match status" value="1"/>
</dbReference>
<dbReference type="InterPro" id="IPR035466">
    <property type="entry name" value="GlmS/AgaS_SIS"/>
</dbReference>
<dbReference type="AlphaFoldDB" id="A0A3D9ZS63"/>
<accession>A0A3D9ZS63</accession>
<sequence length="298" mass="31248">MSTTADEIATQPELWRRAQRVLHEVADLLPAPGQDVCIVGCGTSLYMAQAAASLRESAGHGRTDAFAASEMPHGRRYDVIVAISRSGTTSEVTNVLSRGHGARSVLITAVPDGPVAAVADGVIALPFADERSVVQTRFATTALTLLRAHAGDGDERAATDAEQALNTRLPVDPSAVSQWTFLGRGWTVGLAQEAGLKLREAAQAWTEAYPALEYRHGPISVSGPGSVVWSFGPLDAALAREVHAVGATVVDLPLDPLASLVVAQRVAVELAEARGLNPDTPRNLTRSVVLSGDALTVL</sequence>
<proteinExistence type="predicted"/>
<dbReference type="RefSeq" id="WP_116070870.1">
    <property type="nucleotide sequence ID" value="NZ_BONB01000034.1"/>
</dbReference>
<evidence type="ECO:0000313" key="3">
    <source>
        <dbReference type="EMBL" id="REF99729.1"/>
    </source>
</evidence>
<feature type="domain" description="SIS" evidence="2">
    <location>
        <begin position="25"/>
        <end position="156"/>
    </location>
</feature>
<evidence type="ECO:0000313" key="4">
    <source>
        <dbReference type="Proteomes" id="UP000256913"/>
    </source>
</evidence>
<keyword evidence="4" id="KW-1185">Reference proteome</keyword>